<dbReference type="Proteomes" id="UP000009192">
    <property type="component" value="Unassembled WGS sequence"/>
</dbReference>
<dbReference type="EMBL" id="CH933807">
    <property type="protein sequence ID" value="KRG03089.1"/>
    <property type="molecule type" value="Genomic_DNA"/>
</dbReference>
<feature type="chain" id="PRO_5006387964" evidence="2">
    <location>
        <begin position="17"/>
        <end position="316"/>
    </location>
</feature>
<accession>A0A0Q9XFY9</accession>
<evidence type="ECO:0000313" key="4">
    <source>
        <dbReference type="Proteomes" id="UP000009192"/>
    </source>
</evidence>
<dbReference type="KEGG" id="dmo:Dmoj_GI25807"/>
<dbReference type="AlphaFoldDB" id="A0A0Q9XFY9"/>
<evidence type="ECO:0000256" key="2">
    <source>
        <dbReference type="SAM" id="SignalP"/>
    </source>
</evidence>
<keyword evidence="4" id="KW-1185">Reference proteome</keyword>
<feature type="compositionally biased region" description="Low complexity" evidence="1">
    <location>
        <begin position="292"/>
        <end position="306"/>
    </location>
</feature>
<dbReference type="OrthoDB" id="7861733at2759"/>
<feature type="region of interest" description="Disordered" evidence="1">
    <location>
        <begin position="291"/>
        <end position="316"/>
    </location>
</feature>
<sequence>MSWNWIILIFFHGTLAAKSKKLITRSNLYLIYEKYILAKMDAVIGNQFGHYENNTEYSDFYRELIVVRQSEKPISEKESEINKFERYNKRRLDLEEQMESRVSYINNEMLSVPRGHHCMKFYLHQKVALETAYTKKNEYKQYVVHKNKNRCPFKYNSSDNNEEIYSYNKKKFIIEQIDAQMRSEIGHYKNNREYYEYFSDLIIEKETGLSISRQVYAIKKFQKYNRQRLDLEEQMEDRVSDIKFEIESLPKTHKCMRFYLKQVLILERSYTKKNVAKEEVLKENSIPCPFLSNSNNQDQNSENNHNATATLRRFRL</sequence>
<name>A0A0Q9XFY9_DROMO</name>
<feature type="signal peptide" evidence="2">
    <location>
        <begin position="1"/>
        <end position="16"/>
    </location>
</feature>
<evidence type="ECO:0000256" key="1">
    <source>
        <dbReference type="SAM" id="MobiDB-lite"/>
    </source>
</evidence>
<protein>
    <submittedName>
        <fullName evidence="3">Uncharacterized protein</fullName>
    </submittedName>
</protein>
<evidence type="ECO:0000313" key="3">
    <source>
        <dbReference type="EMBL" id="KRG03089.1"/>
    </source>
</evidence>
<organism evidence="3 4">
    <name type="scientific">Drosophila mojavensis</name>
    <name type="common">Fruit fly</name>
    <dbReference type="NCBI Taxonomy" id="7230"/>
    <lineage>
        <taxon>Eukaryota</taxon>
        <taxon>Metazoa</taxon>
        <taxon>Ecdysozoa</taxon>
        <taxon>Arthropoda</taxon>
        <taxon>Hexapoda</taxon>
        <taxon>Insecta</taxon>
        <taxon>Pterygota</taxon>
        <taxon>Neoptera</taxon>
        <taxon>Endopterygota</taxon>
        <taxon>Diptera</taxon>
        <taxon>Brachycera</taxon>
        <taxon>Muscomorpha</taxon>
        <taxon>Ephydroidea</taxon>
        <taxon>Drosophilidae</taxon>
        <taxon>Drosophila</taxon>
    </lineage>
</organism>
<dbReference type="InParanoid" id="A0A0Q9XFY9"/>
<reference evidence="3 4" key="1">
    <citation type="journal article" date="2007" name="Nature">
        <title>Evolution of genes and genomes on the Drosophila phylogeny.</title>
        <authorList>
            <consortium name="Drosophila 12 Genomes Consortium"/>
            <person name="Clark A.G."/>
            <person name="Eisen M.B."/>
            <person name="Smith D.R."/>
            <person name="Bergman C.M."/>
            <person name="Oliver B."/>
            <person name="Markow T.A."/>
            <person name="Kaufman T.C."/>
            <person name="Kellis M."/>
            <person name="Gelbart W."/>
            <person name="Iyer V.N."/>
            <person name="Pollard D.A."/>
            <person name="Sackton T.B."/>
            <person name="Larracuente A.M."/>
            <person name="Singh N.D."/>
            <person name="Abad J.P."/>
            <person name="Abt D.N."/>
            <person name="Adryan B."/>
            <person name="Aguade M."/>
            <person name="Akashi H."/>
            <person name="Anderson W.W."/>
            <person name="Aquadro C.F."/>
            <person name="Ardell D.H."/>
            <person name="Arguello R."/>
            <person name="Artieri C.G."/>
            <person name="Barbash D.A."/>
            <person name="Barker D."/>
            <person name="Barsanti P."/>
            <person name="Batterham P."/>
            <person name="Batzoglou S."/>
            <person name="Begun D."/>
            <person name="Bhutkar A."/>
            <person name="Blanco E."/>
            <person name="Bosak S.A."/>
            <person name="Bradley R.K."/>
            <person name="Brand A.D."/>
            <person name="Brent M.R."/>
            <person name="Brooks A.N."/>
            <person name="Brown R.H."/>
            <person name="Butlin R.K."/>
            <person name="Caggese C."/>
            <person name="Calvi B.R."/>
            <person name="Bernardo de Carvalho A."/>
            <person name="Caspi A."/>
            <person name="Castrezana S."/>
            <person name="Celniker S.E."/>
            <person name="Chang J.L."/>
            <person name="Chapple C."/>
            <person name="Chatterji S."/>
            <person name="Chinwalla A."/>
            <person name="Civetta A."/>
            <person name="Clifton S.W."/>
            <person name="Comeron J.M."/>
            <person name="Costello J.C."/>
            <person name="Coyne J.A."/>
            <person name="Daub J."/>
            <person name="David R.G."/>
            <person name="Delcher A.L."/>
            <person name="Delehaunty K."/>
            <person name="Do C.B."/>
            <person name="Ebling H."/>
            <person name="Edwards K."/>
            <person name="Eickbush T."/>
            <person name="Evans J.D."/>
            <person name="Filipski A."/>
            <person name="Findeiss S."/>
            <person name="Freyhult E."/>
            <person name="Fulton L."/>
            <person name="Fulton R."/>
            <person name="Garcia A.C."/>
            <person name="Gardiner A."/>
            <person name="Garfield D.A."/>
            <person name="Garvin B.E."/>
            <person name="Gibson G."/>
            <person name="Gilbert D."/>
            <person name="Gnerre S."/>
            <person name="Godfrey J."/>
            <person name="Good R."/>
            <person name="Gotea V."/>
            <person name="Gravely B."/>
            <person name="Greenberg A.J."/>
            <person name="Griffiths-Jones S."/>
            <person name="Gross S."/>
            <person name="Guigo R."/>
            <person name="Gustafson E.A."/>
            <person name="Haerty W."/>
            <person name="Hahn M.W."/>
            <person name="Halligan D.L."/>
            <person name="Halpern A.L."/>
            <person name="Halter G.M."/>
            <person name="Han M.V."/>
            <person name="Heger A."/>
            <person name="Hillier L."/>
            <person name="Hinrichs A.S."/>
            <person name="Holmes I."/>
            <person name="Hoskins R.A."/>
            <person name="Hubisz M.J."/>
            <person name="Hultmark D."/>
            <person name="Huntley M.A."/>
            <person name="Jaffe D.B."/>
            <person name="Jagadeeshan S."/>
            <person name="Jeck W.R."/>
            <person name="Johnson J."/>
            <person name="Jones C.D."/>
            <person name="Jordan W.C."/>
            <person name="Karpen G.H."/>
            <person name="Kataoka E."/>
            <person name="Keightley P.D."/>
            <person name="Kheradpour P."/>
            <person name="Kirkness E.F."/>
            <person name="Koerich L.B."/>
            <person name="Kristiansen K."/>
            <person name="Kudrna D."/>
            <person name="Kulathinal R.J."/>
            <person name="Kumar S."/>
            <person name="Kwok R."/>
            <person name="Lander E."/>
            <person name="Langley C.H."/>
            <person name="Lapoint R."/>
            <person name="Lazzaro B.P."/>
            <person name="Lee S.J."/>
            <person name="Levesque L."/>
            <person name="Li R."/>
            <person name="Lin C.F."/>
            <person name="Lin M.F."/>
            <person name="Lindblad-Toh K."/>
            <person name="Llopart A."/>
            <person name="Long M."/>
            <person name="Low L."/>
            <person name="Lozovsky E."/>
            <person name="Lu J."/>
            <person name="Luo M."/>
            <person name="Machado C.A."/>
            <person name="Makalowski W."/>
            <person name="Marzo M."/>
            <person name="Matsuda M."/>
            <person name="Matzkin L."/>
            <person name="McAllister B."/>
            <person name="McBride C.S."/>
            <person name="McKernan B."/>
            <person name="McKernan K."/>
            <person name="Mendez-Lago M."/>
            <person name="Minx P."/>
            <person name="Mollenhauer M.U."/>
            <person name="Montooth K."/>
            <person name="Mount S.M."/>
            <person name="Mu X."/>
            <person name="Myers E."/>
            <person name="Negre B."/>
            <person name="Newfeld S."/>
            <person name="Nielsen R."/>
            <person name="Noor M.A."/>
            <person name="O'Grady P."/>
            <person name="Pachter L."/>
            <person name="Papaceit M."/>
            <person name="Parisi M.J."/>
            <person name="Parisi M."/>
            <person name="Parts L."/>
            <person name="Pedersen J.S."/>
            <person name="Pesole G."/>
            <person name="Phillippy A.M."/>
            <person name="Ponting C.P."/>
            <person name="Pop M."/>
            <person name="Porcelli D."/>
            <person name="Powell J.R."/>
            <person name="Prohaska S."/>
            <person name="Pruitt K."/>
            <person name="Puig M."/>
            <person name="Quesneville H."/>
            <person name="Ram K.R."/>
            <person name="Rand D."/>
            <person name="Rasmussen M.D."/>
            <person name="Reed L.K."/>
            <person name="Reenan R."/>
            <person name="Reily A."/>
            <person name="Remington K.A."/>
            <person name="Rieger T.T."/>
            <person name="Ritchie M.G."/>
            <person name="Robin C."/>
            <person name="Rogers Y.H."/>
            <person name="Rohde C."/>
            <person name="Rozas J."/>
            <person name="Rubenfield M.J."/>
            <person name="Ruiz A."/>
            <person name="Russo S."/>
            <person name="Salzberg S.L."/>
            <person name="Sanchez-Gracia A."/>
            <person name="Saranga D.J."/>
            <person name="Sato H."/>
            <person name="Schaeffer S.W."/>
            <person name="Schatz M.C."/>
            <person name="Schlenke T."/>
            <person name="Schwartz R."/>
            <person name="Segarra C."/>
            <person name="Singh R.S."/>
            <person name="Sirot L."/>
            <person name="Sirota M."/>
            <person name="Sisneros N.B."/>
            <person name="Smith C.D."/>
            <person name="Smith T.F."/>
            <person name="Spieth J."/>
            <person name="Stage D.E."/>
            <person name="Stark A."/>
            <person name="Stephan W."/>
            <person name="Strausberg R.L."/>
            <person name="Strempel S."/>
            <person name="Sturgill D."/>
            <person name="Sutton G."/>
            <person name="Sutton G.G."/>
            <person name="Tao W."/>
            <person name="Teichmann S."/>
            <person name="Tobari Y.N."/>
            <person name="Tomimura Y."/>
            <person name="Tsolas J.M."/>
            <person name="Valente V.L."/>
            <person name="Venter E."/>
            <person name="Venter J.C."/>
            <person name="Vicario S."/>
            <person name="Vieira F.G."/>
            <person name="Vilella A.J."/>
            <person name="Villasante A."/>
            <person name="Walenz B."/>
            <person name="Wang J."/>
            <person name="Wasserman M."/>
            <person name="Watts T."/>
            <person name="Wilson D."/>
            <person name="Wilson R.K."/>
            <person name="Wing R.A."/>
            <person name="Wolfner M.F."/>
            <person name="Wong A."/>
            <person name="Wong G.K."/>
            <person name="Wu C.I."/>
            <person name="Wu G."/>
            <person name="Yamamoto D."/>
            <person name="Yang H.P."/>
            <person name="Yang S.P."/>
            <person name="Yorke J.A."/>
            <person name="Yoshida K."/>
            <person name="Zdobnov E."/>
            <person name="Zhang P."/>
            <person name="Zhang Y."/>
            <person name="Zimin A.V."/>
            <person name="Baldwin J."/>
            <person name="Abdouelleil A."/>
            <person name="Abdulkadir J."/>
            <person name="Abebe A."/>
            <person name="Abera B."/>
            <person name="Abreu J."/>
            <person name="Acer S.C."/>
            <person name="Aftuck L."/>
            <person name="Alexander A."/>
            <person name="An P."/>
            <person name="Anderson E."/>
            <person name="Anderson S."/>
            <person name="Arachi H."/>
            <person name="Azer M."/>
            <person name="Bachantsang P."/>
            <person name="Barry A."/>
            <person name="Bayul T."/>
            <person name="Berlin A."/>
            <person name="Bessette D."/>
            <person name="Bloom T."/>
            <person name="Blye J."/>
            <person name="Boguslavskiy L."/>
            <person name="Bonnet C."/>
            <person name="Boukhgalter B."/>
            <person name="Bourzgui I."/>
            <person name="Brown A."/>
            <person name="Cahill P."/>
            <person name="Channer S."/>
            <person name="Cheshatsang Y."/>
            <person name="Chuda L."/>
            <person name="Citroen M."/>
            <person name="Collymore A."/>
            <person name="Cooke P."/>
            <person name="Costello M."/>
            <person name="D'Aco K."/>
            <person name="Daza R."/>
            <person name="De Haan G."/>
            <person name="DeGray S."/>
            <person name="DeMaso C."/>
            <person name="Dhargay N."/>
            <person name="Dooley K."/>
            <person name="Dooley E."/>
            <person name="Doricent M."/>
            <person name="Dorje P."/>
            <person name="Dorjee K."/>
            <person name="Dupes A."/>
            <person name="Elong R."/>
            <person name="Falk J."/>
            <person name="Farina A."/>
            <person name="Faro S."/>
            <person name="Ferguson D."/>
            <person name="Fisher S."/>
            <person name="Foley C.D."/>
            <person name="Franke A."/>
            <person name="Friedrich D."/>
            <person name="Gadbois L."/>
            <person name="Gearin G."/>
            <person name="Gearin C.R."/>
            <person name="Giannoukos G."/>
            <person name="Goode T."/>
            <person name="Graham J."/>
            <person name="Grandbois E."/>
            <person name="Grewal S."/>
            <person name="Gyaltsen K."/>
            <person name="Hafez N."/>
            <person name="Hagos B."/>
            <person name="Hall J."/>
            <person name="Henson C."/>
            <person name="Hollinger A."/>
            <person name="Honan T."/>
            <person name="Huard M.D."/>
            <person name="Hughes L."/>
            <person name="Hurhula B."/>
            <person name="Husby M.E."/>
            <person name="Kamat A."/>
            <person name="Kanga B."/>
            <person name="Kashin S."/>
            <person name="Khazanovich D."/>
            <person name="Kisner P."/>
            <person name="Lance K."/>
            <person name="Lara M."/>
            <person name="Lee W."/>
            <person name="Lennon N."/>
            <person name="Letendre F."/>
            <person name="LeVine R."/>
            <person name="Lipovsky A."/>
            <person name="Liu X."/>
            <person name="Liu J."/>
            <person name="Liu S."/>
            <person name="Lokyitsang T."/>
            <person name="Lokyitsang Y."/>
            <person name="Lubonja R."/>
            <person name="Lui A."/>
            <person name="MacDonald P."/>
            <person name="Magnisalis V."/>
            <person name="Maru K."/>
            <person name="Matthews C."/>
            <person name="McCusker W."/>
            <person name="McDonough S."/>
            <person name="Mehta T."/>
            <person name="Meldrim J."/>
            <person name="Meneus L."/>
            <person name="Mihai O."/>
            <person name="Mihalev A."/>
            <person name="Mihova T."/>
            <person name="Mittelman R."/>
            <person name="Mlenga V."/>
            <person name="Montmayeur A."/>
            <person name="Mulrain L."/>
            <person name="Navidi A."/>
            <person name="Naylor J."/>
            <person name="Negash T."/>
            <person name="Nguyen T."/>
            <person name="Nguyen N."/>
            <person name="Nicol R."/>
            <person name="Norbu C."/>
            <person name="Norbu N."/>
            <person name="Novod N."/>
            <person name="O'Neill B."/>
            <person name="Osman S."/>
            <person name="Markiewicz E."/>
            <person name="Oyono O.L."/>
            <person name="Patti C."/>
            <person name="Phunkhang P."/>
            <person name="Pierre F."/>
            <person name="Priest M."/>
            <person name="Raghuraman S."/>
            <person name="Rege F."/>
            <person name="Reyes R."/>
            <person name="Rise C."/>
            <person name="Rogov P."/>
            <person name="Ross K."/>
            <person name="Ryan E."/>
            <person name="Settipalli S."/>
            <person name="Shea T."/>
            <person name="Sherpa N."/>
            <person name="Shi L."/>
            <person name="Shih D."/>
            <person name="Sparrow T."/>
            <person name="Spaulding J."/>
            <person name="Stalker J."/>
            <person name="Stange-Thomann N."/>
            <person name="Stavropoulos S."/>
            <person name="Stone C."/>
            <person name="Strader C."/>
            <person name="Tesfaye S."/>
            <person name="Thomson T."/>
            <person name="Thoulutsang Y."/>
            <person name="Thoulutsang D."/>
            <person name="Topham K."/>
            <person name="Topping I."/>
            <person name="Tsamla T."/>
            <person name="Vassiliev H."/>
            <person name="Vo A."/>
            <person name="Wangchuk T."/>
            <person name="Wangdi T."/>
            <person name="Weiand M."/>
            <person name="Wilkinson J."/>
            <person name="Wilson A."/>
            <person name="Yadav S."/>
            <person name="Young G."/>
            <person name="Yu Q."/>
            <person name="Zembek L."/>
            <person name="Zhong D."/>
            <person name="Zimmer A."/>
            <person name="Zwirko Z."/>
            <person name="Jaffe D.B."/>
            <person name="Alvarez P."/>
            <person name="Brockman W."/>
            <person name="Butler J."/>
            <person name="Chin C."/>
            <person name="Gnerre S."/>
            <person name="Grabherr M."/>
            <person name="Kleber M."/>
            <person name="Mauceli E."/>
            <person name="MacCallum I."/>
        </authorList>
    </citation>
    <scope>NUCLEOTIDE SEQUENCE [LARGE SCALE GENOMIC DNA]</scope>
    <source>
        <strain evidence="4">Tucson 15081-1352.22</strain>
    </source>
</reference>
<proteinExistence type="predicted"/>
<keyword evidence="2" id="KW-0732">Signal</keyword>
<gene>
    <name evidence="3" type="primary">Dmoj\GI25807</name>
    <name evidence="3" type="ORF">Dmoj_GI25807</name>
</gene>